<sequence length="310" mass="34610">MDACSPDGNADLYGLGIRLGFYLQWFSSILANALLVEEEILATRFALFIFMSATFVTLIVQTIREALTIIDTYTVLLLCFGYHYFLIPTFLWRVLTCFNHKLDPTRWILLAYSPTFYVFFVILLAATSGFQLWFWISEIPNFPTTCASYGFLFSKVSLQGEALRATNITLQVLLILVYSLGLFQYIIQKSKKTAGTQIITASRKVGETFQLLRSTITGMVAIIIIIATELTLSWNDVQGVDELDSAGQLIPFFIVIAVLLHVLWAYYHSSARGDLRNFVIQNPTAVMIPAARSPGSLQTPARPQAGAGIT</sequence>
<keyword evidence="1" id="KW-0472">Membrane</keyword>
<dbReference type="AlphaFoldDB" id="A0A8K0SV81"/>
<keyword evidence="1" id="KW-0812">Transmembrane</keyword>
<proteinExistence type="predicted"/>
<reference evidence="2" key="1">
    <citation type="journal article" date="2021" name="Nat. Commun.">
        <title>Genetic determinants of endophytism in the Arabidopsis root mycobiome.</title>
        <authorList>
            <person name="Mesny F."/>
            <person name="Miyauchi S."/>
            <person name="Thiergart T."/>
            <person name="Pickel B."/>
            <person name="Atanasova L."/>
            <person name="Karlsson M."/>
            <person name="Huettel B."/>
            <person name="Barry K.W."/>
            <person name="Haridas S."/>
            <person name="Chen C."/>
            <person name="Bauer D."/>
            <person name="Andreopoulos W."/>
            <person name="Pangilinan J."/>
            <person name="LaButti K."/>
            <person name="Riley R."/>
            <person name="Lipzen A."/>
            <person name="Clum A."/>
            <person name="Drula E."/>
            <person name="Henrissat B."/>
            <person name="Kohler A."/>
            <person name="Grigoriev I.V."/>
            <person name="Martin F.M."/>
            <person name="Hacquard S."/>
        </authorList>
    </citation>
    <scope>NUCLEOTIDE SEQUENCE</scope>
    <source>
        <strain evidence="2">MPI-CAGE-CH-0235</strain>
    </source>
</reference>
<feature type="transmembrane region" description="Helical" evidence="1">
    <location>
        <begin position="248"/>
        <end position="267"/>
    </location>
</feature>
<protein>
    <submittedName>
        <fullName evidence="2">Uncharacterized protein</fullName>
    </submittedName>
</protein>
<feature type="transmembrane region" description="Helical" evidence="1">
    <location>
        <begin position="208"/>
        <end position="228"/>
    </location>
</feature>
<keyword evidence="1" id="KW-1133">Transmembrane helix</keyword>
<feature type="transmembrane region" description="Helical" evidence="1">
    <location>
        <begin position="107"/>
        <end position="134"/>
    </location>
</feature>
<feature type="transmembrane region" description="Helical" evidence="1">
    <location>
        <begin position="75"/>
        <end position="95"/>
    </location>
</feature>
<feature type="transmembrane region" description="Helical" evidence="1">
    <location>
        <begin position="168"/>
        <end position="187"/>
    </location>
</feature>
<accession>A0A8K0SV81</accession>
<evidence type="ECO:0000313" key="2">
    <source>
        <dbReference type="EMBL" id="KAH7316961.1"/>
    </source>
</evidence>
<dbReference type="OrthoDB" id="1806at2759"/>
<gene>
    <name evidence="2" type="ORF">B0I35DRAFT_434308</name>
</gene>
<evidence type="ECO:0000313" key="3">
    <source>
        <dbReference type="Proteomes" id="UP000813444"/>
    </source>
</evidence>
<name>A0A8K0SV81_9HYPO</name>
<dbReference type="EMBL" id="JAGPNK010000008">
    <property type="protein sequence ID" value="KAH7316961.1"/>
    <property type="molecule type" value="Genomic_DNA"/>
</dbReference>
<feature type="transmembrane region" description="Helical" evidence="1">
    <location>
        <begin position="12"/>
        <end position="33"/>
    </location>
</feature>
<comment type="caution">
    <text evidence="2">The sequence shown here is derived from an EMBL/GenBank/DDBJ whole genome shotgun (WGS) entry which is preliminary data.</text>
</comment>
<keyword evidence="3" id="KW-1185">Reference proteome</keyword>
<evidence type="ECO:0000256" key="1">
    <source>
        <dbReference type="SAM" id="Phobius"/>
    </source>
</evidence>
<feature type="transmembrane region" description="Helical" evidence="1">
    <location>
        <begin position="45"/>
        <end position="63"/>
    </location>
</feature>
<organism evidence="2 3">
    <name type="scientific">Stachybotrys elegans</name>
    <dbReference type="NCBI Taxonomy" id="80388"/>
    <lineage>
        <taxon>Eukaryota</taxon>
        <taxon>Fungi</taxon>
        <taxon>Dikarya</taxon>
        <taxon>Ascomycota</taxon>
        <taxon>Pezizomycotina</taxon>
        <taxon>Sordariomycetes</taxon>
        <taxon>Hypocreomycetidae</taxon>
        <taxon>Hypocreales</taxon>
        <taxon>Stachybotryaceae</taxon>
        <taxon>Stachybotrys</taxon>
    </lineage>
</organism>
<dbReference type="Proteomes" id="UP000813444">
    <property type="component" value="Unassembled WGS sequence"/>
</dbReference>